<organism evidence="10">
    <name type="scientific">mine drainage metagenome</name>
    <dbReference type="NCBI Taxonomy" id="410659"/>
    <lineage>
        <taxon>unclassified sequences</taxon>
        <taxon>metagenomes</taxon>
        <taxon>ecological metagenomes</taxon>
    </lineage>
</organism>
<dbReference type="InterPro" id="IPR043429">
    <property type="entry name" value="ArtM/GltK/GlnP/TcyL/YhdX-like"/>
</dbReference>
<dbReference type="PANTHER" id="PTHR30614">
    <property type="entry name" value="MEMBRANE COMPONENT OF AMINO ACID ABC TRANSPORTER"/>
    <property type="match status" value="1"/>
</dbReference>
<dbReference type="GO" id="GO:0022857">
    <property type="term" value="F:transmembrane transporter activity"/>
    <property type="evidence" value="ECO:0007669"/>
    <property type="project" value="InterPro"/>
</dbReference>
<dbReference type="Gene3D" id="1.10.3720.10">
    <property type="entry name" value="MetI-like"/>
    <property type="match status" value="1"/>
</dbReference>
<keyword evidence="4 8" id="KW-0812">Transmembrane</keyword>
<gene>
    <name evidence="10" type="primary">tcyB_1</name>
    <name evidence="10" type="ORF">GALL_222520</name>
</gene>
<name>A0A1J5RJ50_9ZZZZ</name>
<feature type="transmembrane region" description="Helical" evidence="8">
    <location>
        <begin position="20"/>
        <end position="40"/>
    </location>
</feature>
<dbReference type="PANTHER" id="PTHR30614:SF0">
    <property type="entry name" value="L-CYSTINE TRANSPORT SYSTEM PERMEASE PROTEIN TCYL"/>
    <property type="match status" value="1"/>
</dbReference>
<evidence type="ECO:0000256" key="2">
    <source>
        <dbReference type="ARBA" id="ARBA00022448"/>
    </source>
</evidence>
<keyword evidence="7 8" id="KW-0472">Membrane</keyword>
<evidence type="ECO:0000256" key="3">
    <source>
        <dbReference type="ARBA" id="ARBA00022475"/>
    </source>
</evidence>
<evidence type="ECO:0000259" key="9">
    <source>
        <dbReference type="PROSITE" id="PS50928"/>
    </source>
</evidence>
<dbReference type="NCBIfam" id="TIGR01726">
    <property type="entry name" value="HEQRo_perm_3TM"/>
    <property type="match status" value="1"/>
</dbReference>
<keyword evidence="2" id="KW-0813">Transport</keyword>
<dbReference type="EMBL" id="MLJW01000160">
    <property type="protein sequence ID" value="OIQ95793.1"/>
    <property type="molecule type" value="Genomic_DNA"/>
</dbReference>
<keyword evidence="5" id="KW-0029">Amino-acid transport</keyword>
<dbReference type="InterPro" id="IPR035906">
    <property type="entry name" value="MetI-like_sf"/>
</dbReference>
<keyword evidence="6 8" id="KW-1133">Transmembrane helix</keyword>
<dbReference type="GO" id="GO:0043190">
    <property type="term" value="C:ATP-binding cassette (ABC) transporter complex"/>
    <property type="evidence" value="ECO:0007669"/>
    <property type="project" value="InterPro"/>
</dbReference>
<sequence length="218" mass="23642">MGAAARWLQEAEPLLAGARMTVLVSLAAIVLGFALGVLINQARKLKVAFVQYAIAVYISFFRGTPLLVQLLMFFYLPSAAGINLPPVLAAILTLSMNTSAFQSEILRAGFESIPKGQIEAARVFGIPEHAILTHVELPSVVRYTLPGLVSELIDIVKISSLISIIAVTEIMRAGQELVSTTYRPLEIYILVGLVYLLLTSGLSLLGRAVEARFARAYR</sequence>
<evidence type="ECO:0000256" key="7">
    <source>
        <dbReference type="ARBA" id="ARBA00023136"/>
    </source>
</evidence>
<dbReference type="InterPro" id="IPR010065">
    <property type="entry name" value="AA_ABC_transptr_permease_3TM"/>
</dbReference>
<dbReference type="Pfam" id="PF00528">
    <property type="entry name" value="BPD_transp_1"/>
    <property type="match status" value="1"/>
</dbReference>
<keyword evidence="3" id="KW-1003">Cell membrane</keyword>
<reference evidence="10" key="1">
    <citation type="submission" date="2016-10" db="EMBL/GenBank/DDBJ databases">
        <title>Sequence of Gallionella enrichment culture.</title>
        <authorList>
            <person name="Poehlein A."/>
            <person name="Muehling M."/>
            <person name="Daniel R."/>
        </authorList>
    </citation>
    <scope>NUCLEOTIDE SEQUENCE</scope>
</reference>
<feature type="transmembrane region" description="Helical" evidence="8">
    <location>
        <begin position="187"/>
        <end position="209"/>
    </location>
</feature>
<evidence type="ECO:0000256" key="8">
    <source>
        <dbReference type="SAM" id="Phobius"/>
    </source>
</evidence>
<comment type="subcellular location">
    <subcellularLocation>
        <location evidence="1">Cell membrane</location>
        <topology evidence="1">Multi-pass membrane protein</topology>
    </subcellularLocation>
</comment>
<dbReference type="SUPFAM" id="SSF161098">
    <property type="entry name" value="MetI-like"/>
    <property type="match status" value="1"/>
</dbReference>
<evidence type="ECO:0000313" key="10">
    <source>
        <dbReference type="EMBL" id="OIQ95793.1"/>
    </source>
</evidence>
<proteinExistence type="predicted"/>
<dbReference type="PROSITE" id="PS50928">
    <property type="entry name" value="ABC_TM1"/>
    <property type="match status" value="1"/>
</dbReference>
<evidence type="ECO:0000256" key="5">
    <source>
        <dbReference type="ARBA" id="ARBA00022970"/>
    </source>
</evidence>
<dbReference type="AlphaFoldDB" id="A0A1J5RJ50"/>
<evidence type="ECO:0000256" key="1">
    <source>
        <dbReference type="ARBA" id="ARBA00004651"/>
    </source>
</evidence>
<comment type="caution">
    <text evidence="10">The sequence shown here is derived from an EMBL/GenBank/DDBJ whole genome shotgun (WGS) entry which is preliminary data.</text>
</comment>
<protein>
    <submittedName>
        <fullName evidence="10">L-cystine transport system permease protein TcyB</fullName>
    </submittedName>
</protein>
<feature type="transmembrane region" description="Helical" evidence="8">
    <location>
        <begin position="52"/>
        <end position="76"/>
    </location>
</feature>
<dbReference type="GO" id="GO:0006865">
    <property type="term" value="P:amino acid transport"/>
    <property type="evidence" value="ECO:0007669"/>
    <property type="project" value="UniProtKB-KW"/>
</dbReference>
<feature type="domain" description="ABC transmembrane type-1" evidence="9">
    <location>
        <begin position="14"/>
        <end position="206"/>
    </location>
</feature>
<evidence type="ECO:0000256" key="6">
    <source>
        <dbReference type="ARBA" id="ARBA00022989"/>
    </source>
</evidence>
<dbReference type="CDD" id="cd06261">
    <property type="entry name" value="TM_PBP2"/>
    <property type="match status" value="1"/>
</dbReference>
<dbReference type="InterPro" id="IPR000515">
    <property type="entry name" value="MetI-like"/>
</dbReference>
<accession>A0A1J5RJ50</accession>
<evidence type="ECO:0000256" key="4">
    <source>
        <dbReference type="ARBA" id="ARBA00022692"/>
    </source>
</evidence>